<dbReference type="Proteomes" id="UP000327085">
    <property type="component" value="Chromosome 6"/>
</dbReference>
<feature type="domain" description="Retrovirus-related Pol polyprotein from transposon TNT 1-94-like beta-barrel" evidence="1">
    <location>
        <begin position="38"/>
        <end position="89"/>
    </location>
</feature>
<gene>
    <name evidence="2" type="ORF">ALMOND_2B007322</name>
</gene>
<dbReference type="AlphaFoldDB" id="A0A5E4EYM1"/>
<dbReference type="Gramene" id="VVA20867">
    <property type="protein sequence ID" value="VVA20867"/>
    <property type="gene ID" value="Prudul26B007322"/>
</dbReference>
<proteinExistence type="predicted"/>
<evidence type="ECO:0000313" key="2">
    <source>
        <dbReference type="EMBL" id="VVA20867.1"/>
    </source>
</evidence>
<protein>
    <submittedName>
        <fullName evidence="2">PREDICTED: Retrovirus-related Pol poly from transposon</fullName>
    </submittedName>
</protein>
<reference evidence="3" key="1">
    <citation type="journal article" date="2020" name="Plant J.">
        <title>Transposons played a major role in the diversification between the closely related almond and peach genomes: results from the almond genome sequence.</title>
        <authorList>
            <person name="Alioto T."/>
            <person name="Alexiou K.G."/>
            <person name="Bardil A."/>
            <person name="Barteri F."/>
            <person name="Castanera R."/>
            <person name="Cruz F."/>
            <person name="Dhingra A."/>
            <person name="Duval H."/>
            <person name="Fernandez I Marti A."/>
            <person name="Frias L."/>
            <person name="Galan B."/>
            <person name="Garcia J.L."/>
            <person name="Howad W."/>
            <person name="Gomez-Garrido J."/>
            <person name="Gut M."/>
            <person name="Julca I."/>
            <person name="Morata J."/>
            <person name="Puigdomenech P."/>
            <person name="Ribeca P."/>
            <person name="Rubio Cabetas M.J."/>
            <person name="Vlasova A."/>
            <person name="Wirthensohn M."/>
            <person name="Garcia-Mas J."/>
            <person name="Gabaldon T."/>
            <person name="Casacuberta J.M."/>
            <person name="Arus P."/>
        </authorList>
    </citation>
    <scope>NUCLEOTIDE SEQUENCE [LARGE SCALE GENOMIC DNA]</scope>
    <source>
        <strain evidence="3">cv. Texas</strain>
    </source>
</reference>
<feature type="non-terminal residue" evidence="2">
    <location>
        <position position="1"/>
    </location>
</feature>
<dbReference type="EMBL" id="CABIKO010000047">
    <property type="protein sequence ID" value="VVA20867.1"/>
    <property type="molecule type" value="Genomic_DNA"/>
</dbReference>
<sequence>YECPDKEKETKVNFAETEGEILFMAHIGKKEFSSGDTWYLDLGCSNHMRGNKSLFYDLDETFRETVKLGNNSCISVIGKRDIKFHMKNNT</sequence>
<evidence type="ECO:0000259" key="1">
    <source>
        <dbReference type="Pfam" id="PF22936"/>
    </source>
</evidence>
<dbReference type="Pfam" id="PF22936">
    <property type="entry name" value="Pol_BBD"/>
    <property type="match status" value="1"/>
</dbReference>
<name>A0A5E4EYM1_PRUDU</name>
<evidence type="ECO:0000313" key="3">
    <source>
        <dbReference type="Proteomes" id="UP000327085"/>
    </source>
</evidence>
<accession>A0A5E4EYM1</accession>
<dbReference type="InterPro" id="IPR054722">
    <property type="entry name" value="PolX-like_BBD"/>
</dbReference>
<dbReference type="InParanoid" id="A0A5E4EYM1"/>
<organism evidence="2 3">
    <name type="scientific">Prunus dulcis</name>
    <name type="common">Almond</name>
    <name type="synonym">Amygdalus dulcis</name>
    <dbReference type="NCBI Taxonomy" id="3755"/>
    <lineage>
        <taxon>Eukaryota</taxon>
        <taxon>Viridiplantae</taxon>
        <taxon>Streptophyta</taxon>
        <taxon>Embryophyta</taxon>
        <taxon>Tracheophyta</taxon>
        <taxon>Spermatophyta</taxon>
        <taxon>Magnoliopsida</taxon>
        <taxon>eudicotyledons</taxon>
        <taxon>Gunneridae</taxon>
        <taxon>Pentapetalae</taxon>
        <taxon>rosids</taxon>
        <taxon>fabids</taxon>
        <taxon>Rosales</taxon>
        <taxon>Rosaceae</taxon>
        <taxon>Amygdaloideae</taxon>
        <taxon>Amygdaleae</taxon>
        <taxon>Prunus</taxon>
    </lineage>
</organism>
<feature type="non-terminal residue" evidence="2">
    <location>
        <position position="90"/>
    </location>
</feature>